<keyword evidence="2" id="KW-1185">Reference proteome</keyword>
<reference evidence="1 2" key="1">
    <citation type="submission" date="2013-10" db="EMBL/GenBank/DDBJ databases">
        <authorList>
            <person name="Wang G."/>
            <person name="Zhuang W."/>
        </authorList>
    </citation>
    <scope>NUCLEOTIDE SEQUENCE [LARGE SCALE GENOMIC DNA]</scope>
    <source>
        <strain evidence="1 2">DSM 20118</strain>
    </source>
</reference>
<protein>
    <submittedName>
        <fullName evidence="1">Uncharacterized protein</fullName>
    </submittedName>
</protein>
<evidence type="ECO:0000313" key="1">
    <source>
        <dbReference type="EMBL" id="KGM00927.1"/>
    </source>
</evidence>
<name>A0A0A0B431_9CELL</name>
<comment type="caution">
    <text evidence="1">The sequence shown here is derived from an EMBL/GenBank/DDBJ whole genome shotgun (WGS) entry which is preliminary data.</text>
</comment>
<proteinExistence type="predicted"/>
<dbReference type="Proteomes" id="UP000029833">
    <property type="component" value="Unassembled WGS sequence"/>
</dbReference>
<organism evidence="1 2">
    <name type="scientific">Cellulomonas cellasea DSM 20118</name>
    <dbReference type="NCBI Taxonomy" id="1408250"/>
    <lineage>
        <taxon>Bacteria</taxon>
        <taxon>Bacillati</taxon>
        <taxon>Actinomycetota</taxon>
        <taxon>Actinomycetes</taxon>
        <taxon>Micrococcales</taxon>
        <taxon>Cellulomonadaceae</taxon>
        <taxon>Cellulomonas</taxon>
    </lineage>
</organism>
<dbReference type="EMBL" id="AXNT01000149">
    <property type="protein sequence ID" value="KGM00927.1"/>
    <property type="molecule type" value="Genomic_DNA"/>
</dbReference>
<accession>A0A0A0B431</accession>
<sequence>MNFGSVAAGRTRAVRATSRLSRPRHSAFIARPYRGAVHHDGGQVMTGRSAVPEYTCLDGILAGHVFSWSSAVRAGETVTVEVADVGHGPGPGGAPEADYVLARAPFGGRPGELAFVAARGSWVCPTG</sequence>
<evidence type="ECO:0000313" key="2">
    <source>
        <dbReference type="Proteomes" id="UP000029833"/>
    </source>
</evidence>
<gene>
    <name evidence="1" type="ORF">Q760_05190</name>
</gene>
<dbReference type="AlphaFoldDB" id="A0A0A0B431"/>